<proteinExistence type="predicted"/>
<protein>
    <submittedName>
        <fullName evidence="2">Uncharacterized protein</fullName>
    </submittedName>
</protein>
<dbReference type="EMBL" id="JARBJD010000504">
    <property type="protein sequence ID" value="KAK2941407.1"/>
    <property type="molecule type" value="Genomic_DNA"/>
</dbReference>
<keyword evidence="3" id="KW-1185">Reference proteome</keyword>
<reference evidence="2 3" key="1">
    <citation type="journal article" date="2022" name="bioRxiv">
        <title>Genomics of Preaxostyla Flagellates Illuminates Evolutionary Transitions and the Path Towards Mitochondrial Loss.</title>
        <authorList>
            <person name="Novak L.V.F."/>
            <person name="Treitli S.C."/>
            <person name="Pyrih J."/>
            <person name="Halakuc P."/>
            <person name="Pipaliya S.V."/>
            <person name="Vacek V."/>
            <person name="Brzon O."/>
            <person name="Soukal P."/>
            <person name="Eme L."/>
            <person name="Dacks J.B."/>
            <person name="Karnkowska A."/>
            <person name="Elias M."/>
            <person name="Hampl V."/>
        </authorList>
    </citation>
    <scope>NUCLEOTIDE SEQUENCE [LARGE SCALE GENOMIC DNA]</scope>
    <source>
        <strain evidence="2">NAU3</strain>
        <tissue evidence="2">Gut</tissue>
    </source>
</reference>
<comment type="caution">
    <text evidence="2">The sequence shown here is derived from an EMBL/GenBank/DDBJ whole genome shotgun (WGS) entry which is preliminary data.</text>
</comment>
<feature type="region of interest" description="Disordered" evidence="1">
    <location>
        <begin position="118"/>
        <end position="146"/>
    </location>
</feature>
<gene>
    <name evidence="2" type="ORF">BLNAU_23675</name>
</gene>
<sequence length="146" mass="16137">MKFRLHIVLRDFDCQQYLSFEELQVFVDYAHESHGWAGQTGLVDDPSAPPTYREFLAQHAEPAAELLHRMNVQAPYMAGSDSAELNSLYSYRPPLSSQNDSYSPASLPPYTYALSPAIGKPDVSSASPADPPSSLPGKDEDEPDVY</sequence>
<organism evidence="2 3">
    <name type="scientific">Blattamonas nauphoetae</name>
    <dbReference type="NCBI Taxonomy" id="2049346"/>
    <lineage>
        <taxon>Eukaryota</taxon>
        <taxon>Metamonada</taxon>
        <taxon>Preaxostyla</taxon>
        <taxon>Oxymonadida</taxon>
        <taxon>Blattamonas</taxon>
    </lineage>
</organism>
<evidence type="ECO:0000256" key="1">
    <source>
        <dbReference type="SAM" id="MobiDB-lite"/>
    </source>
</evidence>
<evidence type="ECO:0000313" key="2">
    <source>
        <dbReference type="EMBL" id="KAK2941407.1"/>
    </source>
</evidence>
<accession>A0ABQ9WPK1</accession>
<evidence type="ECO:0000313" key="3">
    <source>
        <dbReference type="Proteomes" id="UP001281761"/>
    </source>
</evidence>
<dbReference type="Proteomes" id="UP001281761">
    <property type="component" value="Unassembled WGS sequence"/>
</dbReference>
<name>A0ABQ9WPK1_9EUKA</name>